<dbReference type="Proteomes" id="UP000677305">
    <property type="component" value="Chromosome"/>
</dbReference>
<dbReference type="KEGG" id="vgu:HYG85_01215"/>
<evidence type="ECO:0000313" key="3">
    <source>
        <dbReference type="Proteomes" id="UP000677305"/>
    </source>
</evidence>
<protein>
    <submittedName>
        <fullName evidence="2">PH domain-containing protein</fullName>
    </submittedName>
</protein>
<dbReference type="RefSeq" id="WP_113674578.1">
    <property type="nucleotide sequence ID" value="NZ_CAJXUH010000004.1"/>
</dbReference>
<dbReference type="InterPro" id="IPR012544">
    <property type="entry name" value="PHb"/>
</dbReference>
<dbReference type="OrthoDB" id="9803613at2"/>
<organism evidence="2 3">
    <name type="scientific">Vallitalea guaymasensis</name>
    <dbReference type="NCBI Taxonomy" id="1185412"/>
    <lineage>
        <taxon>Bacteria</taxon>
        <taxon>Bacillati</taxon>
        <taxon>Bacillota</taxon>
        <taxon>Clostridia</taxon>
        <taxon>Lachnospirales</taxon>
        <taxon>Vallitaleaceae</taxon>
        <taxon>Vallitalea</taxon>
    </lineage>
</organism>
<dbReference type="SUPFAM" id="SSF50729">
    <property type="entry name" value="PH domain-like"/>
    <property type="match status" value="1"/>
</dbReference>
<name>A0A8J8SAQ5_9FIRM</name>
<dbReference type="Gene3D" id="2.30.29.50">
    <property type="entry name" value="Bacterial Pleckstrin homology domain"/>
    <property type="match status" value="1"/>
</dbReference>
<evidence type="ECO:0000259" key="1">
    <source>
        <dbReference type="Pfam" id="PF08000"/>
    </source>
</evidence>
<dbReference type="EMBL" id="CP058561">
    <property type="protein sequence ID" value="QUH27610.1"/>
    <property type="molecule type" value="Genomic_DNA"/>
</dbReference>
<dbReference type="InterPro" id="IPR037063">
    <property type="entry name" value="PHb_sf"/>
</dbReference>
<dbReference type="AlphaFoldDB" id="A0A8J8SAQ5"/>
<proteinExistence type="predicted"/>
<sequence>MGLLQGLAGNLTEMPKEELEKKYGLYLIEGEEIEIGYKLVRDVIIFTNIRILDFDSQGATGKKTRAESIHLNTIFHVTAETAGFGIDDSEITVSYITSPYFRANSITTNSKKFEFPKKYDISPLYRKLEMISIENMDRINGIG</sequence>
<accession>A0A8J8SAQ5</accession>
<dbReference type="Pfam" id="PF08000">
    <property type="entry name" value="bPH_1"/>
    <property type="match status" value="1"/>
</dbReference>
<evidence type="ECO:0000313" key="2">
    <source>
        <dbReference type="EMBL" id="QUH27610.1"/>
    </source>
</evidence>
<keyword evidence="3" id="KW-1185">Reference proteome</keyword>
<feature type="domain" description="Bacterial Pleckstrin homology" evidence="1">
    <location>
        <begin position="2"/>
        <end position="129"/>
    </location>
</feature>
<reference evidence="2 3" key="1">
    <citation type="submission" date="2020-07" db="EMBL/GenBank/DDBJ databases">
        <title>Vallitalea guaymasensis genome.</title>
        <authorList>
            <person name="Postec A."/>
        </authorList>
    </citation>
    <scope>NUCLEOTIDE SEQUENCE [LARGE SCALE GENOMIC DNA]</scope>
    <source>
        <strain evidence="2 3">Ra1766G1</strain>
    </source>
</reference>
<gene>
    <name evidence="2" type="ORF">HYG85_01215</name>
</gene>